<dbReference type="AlphaFoldDB" id="A0A246JVT4"/>
<evidence type="ECO:0000313" key="2">
    <source>
        <dbReference type="Proteomes" id="UP000197361"/>
    </source>
</evidence>
<keyword evidence="2" id="KW-1185">Reference proteome</keyword>
<reference evidence="1 2" key="1">
    <citation type="journal article" date="2010" name="Int. J. Syst. Evol. Microbiol.">
        <title>Sphingopyxis bauzanensis sp. nov., a psychrophilic bacterium isolated from soil.</title>
        <authorList>
            <person name="Zhang D.C."/>
            <person name="Liu H.C."/>
            <person name="Xin Y.H."/>
            <person name="Zhou Y.G."/>
            <person name="Schinner F."/>
            <person name="Margesin R."/>
        </authorList>
    </citation>
    <scope>NUCLEOTIDE SEQUENCE [LARGE SCALE GENOMIC DNA]</scope>
    <source>
        <strain evidence="1 2">DSM 22271</strain>
    </source>
</reference>
<comment type="caution">
    <text evidence="1">The sequence shown here is derived from an EMBL/GenBank/DDBJ whole genome shotgun (WGS) entry which is preliminary data.</text>
</comment>
<protein>
    <submittedName>
        <fullName evidence="1">Uncharacterized protein</fullName>
    </submittedName>
</protein>
<accession>A0A246JVT4</accession>
<gene>
    <name evidence="1" type="ORF">CDQ92_08930</name>
</gene>
<dbReference type="EMBL" id="NISK01000002">
    <property type="protein sequence ID" value="OWQ97179.1"/>
    <property type="molecule type" value="Genomic_DNA"/>
</dbReference>
<evidence type="ECO:0000313" key="1">
    <source>
        <dbReference type="EMBL" id="OWQ97179.1"/>
    </source>
</evidence>
<proteinExistence type="predicted"/>
<name>A0A246JVT4_9SPHN</name>
<organism evidence="1 2">
    <name type="scientific">Sphingopyxis bauzanensis</name>
    <dbReference type="NCBI Taxonomy" id="651663"/>
    <lineage>
        <taxon>Bacteria</taxon>
        <taxon>Pseudomonadati</taxon>
        <taxon>Pseudomonadota</taxon>
        <taxon>Alphaproteobacteria</taxon>
        <taxon>Sphingomonadales</taxon>
        <taxon>Sphingomonadaceae</taxon>
        <taxon>Sphingopyxis</taxon>
    </lineage>
</organism>
<dbReference type="Proteomes" id="UP000197361">
    <property type="component" value="Unassembled WGS sequence"/>
</dbReference>
<sequence length="149" mass="16186">MEARTQPLPGLSAGPMEIETDDALIGIGKLYRVIAWDGQREREKEMLWSLPSRDADVFQIPPLKSVTAIIDRPCLLLANEFGLVKREKGIVAASLTTDEPFFCIAGAGARRTACGPRVSRRSPCRPMTISQPTRIAMSRCSGPKTGSTG</sequence>